<feature type="transmembrane region" description="Helical" evidence="6">
    <location>
        <begin position="6"/>
        <end position="27"/>
    </location>
</feature>
<feature type="transmembrane region" description="Helical" evidence="6">
    <location>
        <begin position="39"/>
        <end position="57"/>
    </location>
</feature>
<keyword evidence="4 6" id="KW-0472">Membrane</keyword>
<dbReference type="PROSITE" id="PS50850">
    <property type="entry name" value="MFS"/>
    <property type="match status" value="1"/>
</dbReference>
<feature type="transmembrane region" description="Helical" evidence="6">
    <location>
        <begin position="286"/>
        <end position="306"/>
    </location>
</feature>
<keyword evidence="5" id="KW-0325">Glycoprotein</keyword>
<feature type="transmembrane region" description="Helical" evidence="6">
    <location>
        <begin position="184"/>
        <end position="206"/>
    </location>
</feature>
<dbReference type="InterPro" id="IPR050549">
    <property type="entry name" value="MFS_Trehalose_Transporter"/>
</dbReference>
<reference evidence="8 9" key="1">
    <citation type="journal article" date="2023" name="Insect Mol. Biol.">
        <title>Genome sequencing provides insights into the evolution of gene families encoding plant cell wall-degrading enzymes in longhorned beetles.</title>
        <authorList>
            <person name="Shin N.R."/>
            <person name="Okamura Y."/>
            <person name="Kirsch R."/>
            <person name="Pauchet Y."/>
        </authorList>
    </citation>
    <scope>NUCLEOTIDE SEQUENCE [LARGE SCALE GENOMIC DNA]</scope>
    <source>
        <strain evidence="8">EAD_L_NR</strain>
    </source>
</reference>
<proteinExistence type="predicted"/>
<dbReference type="InterPro" id="IPR020846">
    <property type="entry name" value="MFS_dom"/>
</dbReference>
<dbReference type="PANTHER" id="PTHR48021:SF47">
    <property type="entry name" value="GH17672P"/>
    <property type="match status" value="1"/>
</dbReference>
<feature type="transmembrane region" description="Helical" evidence="6">
    <location>
        <begin position="119"/>
        <end position="141"/>
    </location>
</feature>
<comment type="caution">
    <text evidence="8">The sequence shown here is derived from an EMBL/GenBank/DDBJ whole genome shotgun (WGS) entry which is preliminary data.</text>
</comment>
<feature type="transmembrane region" description="Helical" evidence="6">
    <location>
        <begin position="254"/>
        <end position="274"/>
    </location>
</feature>
<dbReference type="GO" id="GO:0016020">
    <property type="term" value="C:membrane"/>
    <property type="evidence" value="ECO:0007669"/>
    <property type="project" value="UniProtKB-SubCell"/>
</dbReference>
<evidence type="ECO:0000256" key="2">
    <source>
        <dbReference type="ARBA" id="ARBA00022692"/>
    </source>
</evidence>
<dbReference type="Proteomes" id="UP001159042">
    <property type="component" value="Unassembled WGS sequence"/>
</dbReference>
<dbReference type="GO" id="GO:0022857">
    <property type="term" value="F:transmembrane transporter activity"/>
    <property type="evidence" value="ECO:0007669"/>
    <property type="project" value="InterPro"/>
</dbReference>
<feature type="domain" description="Major facilitator superfamily (MFS) profile" evidence="7">
    <location>
        <begin position="1"/>
        <end position="309"/>
    </location>
</feature>
<organism evidence="8 9">
    <name type="scientific">Exocentrus adspersus</name>
    <dbReference type="NCBI Taxonomy" id="1586481"/>
    <lineage>
        <taxon>Eukaryota</taxon>
        <taxon>Metazoa</taxon>
        <taxon>Ecdysozoa</taxon>
        <taxon>Arthropoda</taxon>
        <taxon>Hexapoda</taxon>
        <taxon>Insecta</taxon>
        <taxon>Pterygota</taxon>
        <taxon>Neoptera</taxon>
        <taxon>Endopterygota</taxon>
        <taxon>Coleoptera</taxon>
        <taxon>Polyphaga</taxon>
        <taxon>Cucujiformia</taxon>
        <taxon>Chrysomeloidea</taxon>
        <taxon>Cerambycidae</taxon>
        <taxon>Lamiinae</taxon>
        <taxon>Acanthocinini</taxon>
        <taxon>Exocentrus</taxon>
    </lineage>
</organism>
<dbReference type="PANTHER" id="PTHR48021">
    <property type="match status" value="1"/>
</dbReference>
<gene>
    <name evidence="8" type="ORF">NQ315_011918</name>
</gene>
<evidence type="ECO:0000259" key="7">
    <source>
        <dbReference type="PROSITE" id="PS50850"/>
    </source>
</evidence>
<dbReference type="InterPro" id="IPR003663">
    <property type="entry name" value="Sugar/inositol_transpt"/>
</dbReference>
<evidence type="ECO:0000256" key="4">
    <source>
        <dbReference type="ARBA" id="ARBA00023136"/>
    </source>
</evidence>
<dbReference type="Pfam" id="PF00083">
    <property type="entry name" value="Sugar_tr"/>
    <property type="match status" value="2"/>
</dbReference>
<dbReference type="Gene3D" id="1.20.1250.20">
    <property type="entry name" value="MFS general substrate transporter like domains"/>
    <property type="match status" value="2"/>
</dbReference>
<dbReference type="EMBL" id="JANEYG010000015">
    <property type="protein sequence ID" value="KAJ8920257.1"/>
    <property type="molecule type" value="Genomic_DNA"/>
</dbReference>
<keyword evidence="2 6" id="KW-0812">Transmembrane</keyword>
<evidence type="ECO:0000256" key="5">
    <source>
        <dbReference type="ARBA" id="ARBA00023180"/>
    </source>
</evidence>
<dbReference type="InterPro" id="IPR036259">
    <property type="entry name" value="MFS_trans_sf"/>
</dbReference>
<protein>
    <recommendedName>
        <fullName evidence="7">Major facilitator superfamily (MFS) profile domain-containing protein</fullName>
    </recommendedName>
</protein>
<comment type="subcellular location">
    <subcellularLocation>
        <location evidence="1">Membrane</location>
        <topology evidence="1">Multi-pass membrane protein</topology>
    </subcellularLocation>
</comment>
<dbReference type="PRINTS" id="PR00171">
    <property type="entry name" value="SUGRTRNSPORT"/>
</dbReference>
<evidence type="ECO:0000256" key="3">
    <source>
        <dbReference type="ARBA" id="ARBA00022989"/>
    </source>
</evidence>
<evidence type="ECO:0000313" key="8">
    <source>
        <dbReference type="EMBL" id="KAJ8920257.1"/>
    </source>
</evidence>
<evidence type="ECO:0000313" key="9">
    <source>
        <dbReference type="Proteomes" id="UP001159042"/>
    </source>
</evidence>
<evidence type="ECO:0000256" key="6">
    <source>
        <dbReference type="SAM" id="Phobius"/>
    </source>
</evidence>
<dbReference type="InterPro" id="IPR005828">
    <property type="entry name" value="MFS_sugar_transport-like"/>
</dbReference>
<accession>A0AAV8W285</accession>
<evidence type="ECO:0000256" key="1">
    <source>
        <dbReference type="ARBA" id="ARBA00004141"/>
    </source>
</evidence>
<keyword evidence="9" id="KW-1185">Reference proteome</keyword>
<dbReference type="SUPFAM" id="SSF103473">
    <property type="entry name" value="MFS general substrate transporter"/>
    <property type="match status" value="1"/>
</dbReference>
<feature type="transmembrane region" description="Helical" evidence="6">
    <location>
        <begin position="218"/>
        <end position="242"/>
    </location>
</feature>
<name>A0AAV8W285_9CUCU</name>
<dbReference type="AlphaFoldDB" id="A0AAV8W285"/>
<sequence>MPWMYYAARFLAGTSVGGVFAVIPIYVGEIAEDSNRGALGVSMNCFVCTGLLFSYIVGPFVSIMTFNLMLAVFPVLYLVLFFVLAPETLQHDRGDVKVKIEERRGTFLDIFRSKGTVKAFIIAVGLMTFQQFSGINAVLFFAQDIFEAAGASLEPEICSIIIGCTQLAASLLSPPAVERLGRKFLLLLSIIGIIVSEVPLGVYSYLKDEDKDVSGISFLPILCLVGYIISYNVGMGPVPWAMLGELFPTNIKSIASSAVAAFCWFLGFLITKYFKSVLERIGMGPSFWIFSGCSAVAVPFFFFYVVETKGKSLREIQDNGECADVTSSLLAQKLQSLVYFTSDDKLKNP</sequence>
<feature type="transmembrane region" description="Helical" evidence="6">
    <location>
        <begin position="63"/>
        <end position="84"/>
    </location>
</feature>
<keyword evidence="3 6" id="KW-1133">Transmembrane helix</keyword>